<reference evidence="2" key="1">
    <citation type="journal article" date="2011" name="Nature">
        <title>Genome sequence and analysis of the tuber crop potato.</title>
        <authorList>
            <consortium name="The Potato Genome Sequencing Consortium"/>
        </authorList>
    </citation>
    <scope>NUCLEOTIDE SEQUENCE [LARGE SCALE GENOMIC DNA]</scope>
    <source>
        <strain evidence="2">cv. DM1-3 516 R44</strain>
    </source>
</reference>
<reference evidence="1" key="2">
    <citation type="submission" date="2015-06" db="UniProtKB">
        <authorList>
            <consortium name="EnsemblPlants"/>
        </authorList>
    </citation>
    <scope>IDENTIFICATION</scope>
    <source>
        <strain evidence="1">DM1-3 516 R44</strain>
    </source>
</reference>
<keyword evidence="2" id="KW-1185">Reference proteome</keyword>
<dbReference type="InParanoid" id="M1AKE2"/>
<accession>M1AKE2</accession>
<sequence length="56" mass="6331">MRAISTSRTTNLNFKNLSPLKENLLSLKFSPYSERGRGKTRACYCSVATLMGIRTF</sequence>
<dbReference type="HOGENOM" id="CLU_3018057_0_0_1"/>
<evidence type="ECO:0000313" key="1">
    <source>
        <dbReference type="EnsemblPlants" id="PGSC0003DMT400024597"/>
    </source>
</evidence>
<dbReference type="Proteomes" id="UP000011115">
    <property type="component" value="Unassembled WGS sequence"/>
</dbReference>
<dbReference type="EnsemblPlants" id="PGSC0003DMT400024597">
    <property type="protein sequence ID" value="PGSC0003DMT400024597"/>
    <property type="gene ID" value="PGSC0003DMG403009510"/>
</dbReference>
<dbReference type="AlphaFoldDB" id="M1AKE2"/>
<proteinExistence type="predicted"/>
<name>M1AKE2_SOLTU</name>
<dbReference type="Gramene" id="PGSC0003DMT400024597">
    <property type="protein sequence ID" value="PGSC0003DMT400024597"/>
    <property type="gene ID" value="PGSC0003DMG403009510"/>
</dbReference>
<evidence type="ECO:0000313" key="2">
    <source>
        <dbReference type="Proteomes" id="UP000011115"/>
    </source>
</evidence>
<organism evidence="1 2">
    <name type="scientific">Solanum tuberosum</name>
    <name type="common">Potato</name>
    <dbReference type="NCBI Taxonomy" id="4113"/>
    <lineage>
        <taxon>Eukaryota</taxon>
        <taxon>Viridiplantae</taxon>
        <taxon>Streptophyta</taxon>
        <taxon>Embryophyta</taxon>
        <taxon>Tracheophyta</taxon>
        <taxon>Spermatophyta</taxon>
        <taxon>Magnoliopsida</taxon>
        <taxon>eudicotyledons</taxon>
        <taxon>Gunneridae</taxon>
        <taxon>Pentapetalae</taxon>
        <taxon>asterids</taxon>
        <taxon>lamiids</taxon>
        <taxon>Solanales</taxon>
        <taxon>Solanaceae</taxon>
        <taxon>Solanoideae</taxon>
        <taxon>Solaneae</taxon>
        <taxon>Solanum</taxon>
    </lineage>
</organism>
<dbReference type="PaxDb" id="4113-PGSC0003DMT400024597"/>
<protein>
    <submittedName>
        <fullName evidence="1">Uncharacterized protein</fullName>
    </submittedName>
</protein>